<dbReference type="Proteomes" id="UP000478183">
    <property type="component" value="Unassembled WGS sequence"/>
</dbReference>
<feature type="binding site" evidence="6">
    <location>
        <begin position="42"/>
        <end position="47"/>
    </location>
    <ligand>
        <name>ATP</name>
        <dbReference type="ChEBI" id="CHEBI:30616"/>
    </ligand>
</feature>
<comment type="caution">
    <text evidence="8">The sequence shown here is derived from an EMBL/GenBank/DDBJ whole genome shotgun (WGS) entry which is preliminary data.</text>
</comment>
<dbReference type="EC" id="6.3.4.19" evidence="6"/>
<evidence type="ECO:0000256" key="1">
    <source>
        <dbReference type="ARBA" id="ARBA00022598"/>
    </source>
</evidence>
<evidence type="ECO:0000256" key="2">
    <source>
        <dbReference type="ARBA" id="ARBA00022694"/>
    </source>
</evidence>
<keyword evidence="4 6" id="KW-0067">ATP-binding</keyword>
<dbReference type="GO" id="GO:0032267">
    <property type="term" value="F:tRNA(Ile)-lysidine synthase activity"/>
    <property type="evidence" value="ECO:0007669"/>
    <property type="project" value="UniProtKB-EC"/>
</dbReference>
<dbReference type="Pfam" id="PF01171">
    <property type="entry name" value="ATP_bind_3"/>
    <property type="match status" value="1"/>
</dbReference>
<dbReference type="HAMAP" id="MF_01161">
    <property type="entry name" value="tRNA_Ile_lys_synt"/>
    <property type="match status" value="1"/>
</dbReference>
<proteinExistence type="inferred from homology"/>
<dbReference type="InterPro" id="IPR014729">
    <property type="entry name" value="Rossmann-like_a/b/a_fold"/>
</dbReference>
<keyword evidence="2 6" id="KW-0819">tRNA processing</keyword>
<evidence type="ECO:0000313" key="8">
    <source>
        <dbReference type="EMBL" id="MTH77693.1"/>
    </source>
</evidence>
<dbReference type="GO" id="GO:0005524">
    <property type="term" value="F:ATP binding"/>
    <property type="evidence" value="ECO:0007669"/>
    <property type="project" value="UniProtKB-UniRule"/>
</dbReference>
<comment type="catalytic activity">
    <reaction evidence="5 6">
        <text>cytidine(34) in tRNA(Ile2) + L-lysine + ATP = lysidine(34) in tRNA(Ile2) + AMP + diphosphate + H(+)</text>
        <dbReference type="Rhea" id="RHEA:43744"/>
        <dbReference type="Rhea" id="RHEA-COMP:10625"/>
        <dbReference type="Rhea" id="RHEA-COMP:10670"/>
        <dbReference type="ChEBI" id="CHEBI:15378"/>
        <dbReference type="ChEBI" id="CHEBI:30616"/>
        <dbReference type="ChEBI" id="CHEBI:32551"/>
        <dbReference type="ChEBI" id="CHEBI:33019"/>
        <dbReference type="ChEBI" id="CHEBI:82748"/>
        <dbReference type="ChEBI" id="CHEBI:83665"/>
        <dbReference type="ChEBI" id="CHEBI:456215"/>
        <dbReference type="EC" id="6.3.4.19"/>
    </reaction>
</comment>
<protein>
    <recommendedName>
        <fullName evidence="6">tRNA(Ile)-lysidine synthase</fullName>
        <ecNumber evidence="6">6.3.4.19</ecNumber>
    </recommendedName>
    <alternativeName>
        <fullName evidence="6">tRNA(Ile)-2-lysyl-cytidine synthase</fullName>
    </alternativeName>
    <alternativeName>
        <fullName evidence="6">tRNA(Ile)-lysidine synthetase</fullName>
    </alternativeName>
</protein>
<comment type="similarity">
    <text evidence="6">Belongs to the tRNA(Ile)-lysidine synthase family.</text>
</comment>
<comment type="subcellular location">
    <subcellularLocation>
        <location evidence="6">Cytoplasm</location>
    </subcellularLocation>
</comment>
<dbReference type="InterPro" id="IPR012795">
    <property type="entry name" value="tRNA_Ile_lys_synt_N"/>
</dbReference>
<dbReference type="NCBIfam" id="TIGR02432">
    <property type="entry name" value="lysidine_TilS_N"/>
    <property type="match status" value="1"/>
</dbReference>
<dbReference type="RefSeq" id="WP_155095068.1">
    <property type="nucleotide sequence ID" value="NZ_WMIE01000003.1"/>
</dbReference>
<keyword evidence="1 6" id="KW-0436">Ligase</keyword>
<evidence type="ECO:0000256" key="5">
    <source>
        <dbReference type="ARBA" id="ARBA00048539"/>
    </source>
</evidence>
<comment type="domain">
    <text evidence="6">The N-terminal region contains the highly conserved SGGXDS motif, predicted to be a P-loop motif involved in ATP binding.</text>
</comment>
<dbReference type="GO" id="GO:0005737">
    <property type="term" value="C:cytoplasm"/>
    <property type="evidence" value="ECO:0007669"/>
    <property type="project" value="UniProtKB-SubCell"/>
</dbReference>
<sequence>MASDPDLSRIRTPTTQDPVFAKSGAALNRLAGDLPRIGIALSGGGDSTALMHLAHAWAQGRVLMAATVDHGLRAESAEEARQAHRAASALGIPHATLLWQRDNDAGNLMAEARDARLRLLSGWAMRNNLDAVLLGHTMDDQAETLLMRLARGSGVDGLAGMADSRSAFGTRWLRPILGVSRAELRDWLTARGIAWIDDPSNENADYDRVRIRKALQVLDLPALQLAQTSANMAMARDALQDFAMQVATGAKAQNGVLRLPLTAFRRAPQEIRRRLLVAGLRFVTGGDYPPRREAVLHVLNALNTAPRITLDGVIAEPRGDWLLLQREPAAAAKAMPVAPEAGDDALWDGRWRLEGLVAGNEVRALGYEPLPALNWRASGLTRDEAAASPGVWMDGALIAAPLLTTHAKIAAVPLRGLPEFQALLYTH</sequence>
<evidence type="ECO:0000256" key="6">
    <source>
        <dbReference type="HAMAP-Rule" id="MF_01161"/>
    </source>
</evidence>
<keyword evidence="6" id="KW-0963">Cytoplasm</keyword>
<gene>
    <name evidence="6 8" type="primary">tilS</name>
    <name evidence="8" type="ORF">GL286_08150</name>
</gene>
<dbReference type="GO" id="GO:0006400">
    <property type="term" value="P:tRNA modification"/>
    <property type="evidence" value="ECO:0007669"/>
    <property type="project" value="UniProtKB-UniRule"/>
</dbReference>
<dbReference type="EMBL" id="WMIE01000003">
    <property type="protein sequence ID" value="MTH77693.1"/>
    <property type="molecule type" value="Genomic_DNA"/>
</dbReference>
<dbReference type="OrthoDB" id="9807403at2"/>
<reference evidence="8 9" key="1">
    <citation type="submission" date="2019-11" db="EMBL/GenBank/DDBJ databases">
        <authorList>
            <person name="Dong K."/>
        </authorList>
    </citation>
    <scope>NUCLEOTIDE SEQUENCE [LARGE SCALE GENOMIC DNA]</scope>
    <source>
        <strain evidence="8 9">NBRC 111993</strain>
    </source>
</reference>
<dbReference type="SUPFAM" id="SSF52402">
    <property type="entry name" value="Adenine nucleotide alpha hydrolases-like"/>
    <property type="match status" value="1"/>
</dbReference>
<keyword evidence="9" id="KW-1185">Reference proteome</keyword>
<accession>A0A6L6J6E7</accession>
<name>A0A6L6J6E7_9RHOB</name>
<dbReference type="Gene3D" id="3.40.50.620">
    <property type="entry name" value="HUPs"/>
    <property type="match status" value="1"/>
</dbReference>
<feature type="domain" description="tRNA(Ile)-lysidine/2-thiocytidine synthase N-terminal" evidence="7">
    <location>
        <begin position="37"/>
        <end position="213"/>
    </location>
</feature>
<organism evidence="8 9">
    <name type="scientific">Paracoccus aestuariivivens</name>
    <dbReference type="NCBI Taxonomy" id="1820333"/>
    <lineage>
        <taxon>Bacteria</taxon>
        <taxon>Pseudomonadati</taxon>
        <taxon>Pseudomonadota</taxon>
        <taxon>Alphaproteobacteria</taxon>
        <taxon>Rhodobacterales</taxon>
        <taxon>Paracoccaceae</taxon>
        <taxon>Paracoccus</taxon>
    </lineage>
</organism>
<dbReference type="PANTHER" id="PTHR43033:SF1">
    <property type="entry name" value="TRNA(ILE)-LYSIDINE SYNTHASE-RELATED"/>
    <property type="match status" value="1"/>
</dbReference>
<dbReference type="CDD" id="cd01992">
    <property type="entry name" value="TilS_N"/>
    <property type="match status" value="1"/>
</dbReference>
<dbReference type="AlphaFoldDB" id="A0A6L6J6E7"/>
<comment type="function">
    <text evidence="6">Ligates lysine onto the cytidine present at position 34 of the AUA codon-specific tRNA(Ile) that contains the anticodon CAU, in an ATP-dependent manner. Cytidine is converted to lysidine, thus changing the amino acid specificity of the tRNA from methionine to isoleucine.</text>
</comment>
<evidence type="ECO:0000256" key="3">
    <source>
        <dbReference type="ARBA" id="ARBA00022741"/>
    </source>
</evidence>
<evidence type="ECO:0000313" key="9">
    <source>
        <dbReference type="Proteomes" id="UP000478183"/>
    </source>
</evidence>
<dbReference type="InterPro" id="IPR011063">
    <property type="entry name" value="TilS/TtcA_N"/>
</dbReference>
<keyword evidence="3 6" id="KW-0547">Nucleotide-binding</keyword>
<evidence type="ECO:0000256" key="4">
    <source>
        <dbReference type="ARBA" id="ARBA00022840"/>
    </source>
</evidence>
<evidence type="ECO:0000259" key="7">
    <source>
        <dbReference type="Pfam" id="PF01171"/>
    </source>
</evidence>
<dbReference type="PANTHER" id="PTHR43033">
    <property type="entry name" value="TRNA(ILE)-LYSIDINE SYNTHASE-RELATED"/>
    <property type="match status" value="1"/>
</dbReference>
<dbReference type="InterPro" id="IPR012094">
    <property type="entry name" value="tRNA_Ile_lys_synt"/>
</dbReference>